<dbReference type="InParanoid" id="B0CWB6"/>
<reference evidence="1 2" key="1">
    <citation type="journal article" date="2008" name="Nature">
        <title>The genome of Laccaria bicolor provides insights into mycorrhizal symbiosis.</title>
        <authorList>
            <person name="Martin F."/>
            <person name="Aerts A."/>
            <person name="Ahren D."/>
            <person name="Brun A."/>
            <person name="Danchin E.G.J."/>
            <person name="Duchaussoy F."/>
            <person name="Gibon J."/>
            <person name="Kohler A."/>
            <person name="Lindquist E."/>
            <person name="Pereda V."/>
            <person name="Salamov A."/>
            <person name="Shapiro H.J."/>
            <person name="Wuyts J."/>
            <person name="Blaudez D."/>
            <person name="Buee M."/>
            <person name="Brokstein P."/>
            <person name="Canbaeck B."/>
            <person name="Cohen D."/>
            <person name="Courty P.E."/>
            <person name="Coutinho P.M."/>
            <person name="Delaruelle C."/>
            <person name="Detter J.C."/>
            <person name="Deveau A."/>
            <person name="DiFazio S."/>
            <person name="Duplessis S."/>
            <person name="Fraissinet-Tachet L."/>
            <person name="Lucic E."/>
            <person name="Frey-Klett P."/>
            <person name="Fourrey C."/>
            <person name="Feussner I."/>
            <person name="Gay G."/>
            <person name="Grimwood J."/>
            <person name="Hoegger P.J."/>
            <person name="Jain P."/>
            <person name="Kilaru S."/>
            <person name="Labbe J."/>
            <person name="Lin Y.C."/>
            <person name="Legue V."/>
            <person name="Le Tacon F."/>
            <person name="Marmeisse R."/>
            <person name="Melayah D."/>
            <person name="Montanini B."/>
            <person name="Muratet M."/>
            <person name="Nehls U."/>
            <person name="Niculita-Hirzel H."/>
            <person name="Oudot-Le Secq M.P."/>
            <person name="Peter M."/>
            <person name="Quesneville H."/>
            <person name="Rajashekar B."/>
            <person name="Reich M."/>
            <person name="Rouhier N."/>
            <person name="Schmutz J."/>
            <person name="Yin T."/>
            <person name="Chalot M."/>
            <person name="Henrissat B."/>
            <person name="Kuees U."/>
            <person name="Lucas S."/>
            <person name="Van de Peer Y."/>
            <person name="Podila G.K."/>
            <person name="Polle A."/>
            <person name="Pukkila P.J."/>
            <person name="Richardson P.M."/>
            <person name="Rouze P."/>
            <person name="Sanders I.R."/>
            <person name="Stajich J.E."/>
            <person name="Tunlid A."/>
            <person name="Tuskan G."/>
            <person name="Grigoriev I.V."/>
        </authorList>
    </citation>
    <scope>NUCLEOTIDE SEQUENCE [LARGE SCALE GENOMIC DNA]</scope>
    <source>
        <strain evidence="2">S238N-H82 / ATCC MYA-4686</strain>
    </source>
</reference>
<organism evidence="2">
    <name type="scientific">Laccaria bicolor (strain S238N-H82 / ATCC MYA-4686)</name>
    <name type="common">Bicoloured deceiver</name>
    <name type="synonym">Laccaria laccata var. bicolor</name>
    <dbReference type="NCBI Taxonomy" id="486041"/>
    <lineage>
        <taxon>Eukaryota</taxon>
        <taxon>Fungi</taxon>
        <taxon>Dikarya</taxon>
        <taxon>Basidiomycota</taxon>
        <taxon>Agaricomycotina</taxon>
        <taxon>Agaricomycetes</taxon>
        <taxon>Agaricomycetidae</taxon>
        <taxon>Agaricales</taxon>
        <taxon>Agaricineae</taxon>
        <taxon>Hydnangiaceae</taxon>
        <taxon>Laccaria</taxon>
    </lineage>
</organism>
<proteinExistence type="predicted"/>
<sequence>MSSSTPPTYTPTPTDVLSLRQTLLHFVPLELANIIINDAEYWPALTSSRDAFSGPALVSVPSHTKNDLEEREDGKDGWCYLISPAVPRLDETYVKVQRVKFSVEVFYETPEGGCEGESTGANSWLEATILPPSPSSPLPSFPNLEYQYPETSPTPFTPKHPERWFIQSNKSMTSERVYDITWDSDDSGGGFVDSLKSGDKVGVMCRDLYRGWVNCIYTVRVDIFYSV</sequence>
<dbReference type="HOGENOM" id="CLU_1008533_0_0_1"/>
<dbReference type="STRING" id="486041.B0CWB6"/>
<evidence type="ECO:0000313" key="2">
    <source>
        <dbReference type="Proteomes" id="UP000001194"/>
    </source>
</evidence>
<name>B0CWB6_LACBS</name>
<dbReference type="AlphaFoldDB" id="B0CWB6"/>
<dbReference type="Proteomes" id="UP000001194">
    <property type="component" value="Unassembled WGS sequence"/>
</dbReference>
<evidence type="ECO:0000313" key="1">
    <source>
        <dbReference type="EMBL" id="EDR13481.1"/>
    </source>
</evidence>
<dbReference type="KEGG" id="lbc:LACBIDRAFT_292388"/>
<dbReference type="GeneID" id="6071199"/>
<dbReference type="EMBL" id="DS547093">
    <property type="protein sequence ID" value="EDR13481.1"/>
    <property type="molecule type" value="Genomic_DNA"/>
</dbReference>
<dbReference type="OrthoDB" id="66095at2759"/>
<dbReference type="RefSeq" id="XP_001875979.1">
    <property type="nucleotide sequence ID" value="XM_001875944.1"/>
</dbReference>
<accession>B0CWB6</accession>
<gene>
    <name evidence="1" type="ORF">LACBIDRAFT_292388</name>
</gene>
<keyword evidence="2" id="KW-1185">Reference proteome</keyword>
<protein>
    <submittedName>
        <fullName evidence="1">Predicted protein</fullName>
    </submittedName>
</protein>